<keyword evidence="4 11" id="KW-0813">Transport</keyword>
<keyword evidence="9 11" id="KW-0472">Membrane</keyword>
<evidence type="ECO:0000256" key="8">
    <source>
        <dbReference type="ARBA" id="ARBA00022989"/>
    </source>
</evidence>
<evidence type="ECO:0000256" key="5">
    <source>
        <dbReference type="ARBA" id="ARBA00022475"/>
    </source>
</evidence>
<evidence type="ECO:0000256" key="9">
    <source>
        <dbReference type="ARBA" id="ARBA00023136"/>
    </source>
</evidence>
<comment type="subcellular location">
    <subcellularLocation>
        <location evidence="2 11">Cell membrane</location>
        <topology evidence="2 11">Multi-pass membrane protein</topology>
    </subcellularLocation>
</comment>
<evidence type="ECO:0000256" key="4">
    <source>
        <dbReference type="ARBA" id="ARBA00022448"/>
    </source>
</evidence>
<reference evidence="14" key="1">
    <citation type="submission" date="2011-04" db="EMBL/GenBank/DDBJ databases">
        <title>The complete genome of Treponema brennaborense DSM 12168.</title>
        <authorList>
            <person name="Lucas S."/>
            <person name="Han J."/>
            <person name="Lapidus A."/>
            <person name="Bruce D."/>
            <person name="Goodwin L."/>
            <person name="Pitluck S."/>
            <person name="Peters L."/>
            <person name="Kyrpides N."/>
            <person name="Mavromatis K."/>
            <person name="Ivanova N."/>
            <person name="Mikhailova N."/>
            <person name="Pagani I."/>
            <person name="Teshima H."/>
            <person name="Detter J.C."/>
            <person name="Tapia R."/>
            <person name="Han C."/>
            <person name="Land M."/>
            <person name="Hauser L."/>
            <person name="Markowitz V."/>
            <person name="Cheng J.-F."/>
            <person name="Hugenholtz P."/>
            <person name="Woyke T."/>
            <person name="Wu D."/>
            <person name="Gronow S."/>
            <person name="Wellnitz S."/>
            <person name="Brambilla E."/>
            <person name="Klenk H.-P."/>
            <person name="Eisen J.A."/>
        </authorList>
    </citation>
    <scope>NUCLEOTIDE SEQUENCE [LARGE SCALE GENOMIC DNA]</scope>
    <source>
        <strain evidence="14">DSM 12168 / CIP 105900 / DD5/3</strain>
    </source>
</reference>
<feature type="transmembrane region" description="Helical" evidence="11">
    <location>
        <begin position="104"/>
        <end position="123"/>
    </location>
</feature>
<evidence type="ECO:0000256" key="2">
    <source>
        <dbReference type="ARBA" id="ARBA00004651"/>
    </source>
</evidence>
<gene>
    <name evidence="13" type="ordered locus">Trebr_0688</name>
</gene>
<dbReference type="HOGENOM" id="CLU_016047_1_2_12"/>
<dbReference type="GO" id="GO:0005886">
    <property type="term" value="C:plasma membrane"/>
    <property type="evidence" value="ECO:0007669"/>
    <property type="project" value="UniProtKB-SubCell"/>
</dbReference>
<evidence type="ECO:0000256" key="3">
    <source>
        <dbReference type="ARBA" id="ARBA00009047"/>
    </source>
</evidence>
<feature type="transmembrane region" description="Helical" evidence="11">
    <location>
        <begin position="135"/>
        <end position="160"/>
    </location>
</feature>
<evidence type="ECO:0000256" key="10">
    <source>
        <dbReference type="ARBA" id="ARBA00041109"/>
    </source>
</evidence>
<dbReference type="AlphaFoldDB" id="F4LQA9"/>
<dbReference type="InterPro" id="IPR050901">
    <property type="entry name" value="BP-dep_ABC_trans_perm"/>
</dbReference>
<keyword evidence="14" id="KW-1185">Reference proteome</keyword>
<feature type="transmembrane region" description="Helical" evidence="11">
    <location>
        <begin position="21"/>
        <end position="49"/>
    </location>
</feature>
<evidence type="ECO:0000313" key="14">
    <source>
        <dbReference type="Proteomes" id="UP000006546"/>
    </source>
</evidence>
<evidence type="ECO:0000256" key="11">
    <source>
        <dbReference type="RuleBase" id="RU363032"/>
    </source>
</evidence>
<dbReference type="Gene3D" id="1.10.3720.10">
    <property type="entry name" value="MetI-like"/>
    <property type="match status" value="1"/>
</dbReference>
<feature type="transmembrane region" description="Helical" evidence="11">
    <location>
        <begin position="222"/>
        <end position="240"/>
    </location>
</feature>
<feature type="transmembrane region" description="Helical" evidence="11">
    <location>
        <begin position="166"/>
        <end position="184"/>
    </location>
</feature>
<evidence type="ECO:0000256" key="1">
    <source>
        <dbReference type="ARBA" id="ARBA00002264"/>
    </source>
</evidence>
<evidence type="ECO:0000256" key="6">
    <source>
        <dbReference type="ARBA" id="ARBA00022597"/>
    </source>
</evidence>
<proteinExistence type="inferred from homology"/>
<dbReference type="KEGG" id="tbe:Trebr_0688"/>
<dbReference type="PANTHER" id="PTHR32243:SF50">
    <property type="entry name" value="MALTOSE_MALTODEXTRIN TRANSPORT SYSTEM PERMEASE PROTEIN MALG"/>
    <property type="match status" value="1"/>
</dbReference>
<dbReference type="CDD" id="cd06261">
    <property type="entry name" value="TM_PBP2"/>
    <property type="match status" value="1"/>
</dbReference>
<dbReference type="GO" id="GO:0042956">
    <property type="term" value="P:maltodextrin transmembrane transport"/>
    <property type="evidence" value="ECO:0007669"/>
    <property type="project" value="TreeGrafter"/>
</dbReference>
<feature type="domain" description="ABC transmembrane type-1" evidence="12">
    <location>
        <begin position="98"/>
        <end position="290"/>
    </location>
</feature>
<comment type="function">
    <text evidence="1">Part of the ABC transporter complex MalEFGK involved in maltose/maltodextrin import. Probably responsible for the translocation of the substrate across the membrane.</text>
</comment>
<dbReference type="STRING" id="906968.Trebr_0688"/>
<dbReference type="GO" id="GO:0015423">
    <property type="term" value="F:ABC-type maltose transporter activity"/>
    <property type="evidence" value="ECO:0007669"/>
    <property type="project" value="TreeGrafter"/>
</dbReference>
<feature type="transmembrane region" description="Helical" evidence="11">
    <location>
        <begin position="269"/>
        <end position="289"/>
    </location>
</feature>
<evidence type="ECO:0000313" key="13">
    <source>
        <dbReference type="EMBL" id="AEE16130.1"/>
    </source>
</evidence>
<keyword evidence="7 11" id="KW-0812">Transmembrane</keyword>
<dbReference type="Proteomes" id="UP000006546">
    <property type="component" value="Chromosome"/>
</dbReference>
<dbReference type="InterPro" id="IPR000515">
    <property type="entry name" value="MetI-like"/>
</dbReference>
<dbReference type="Pfam" id="PF00528">
    <property type="entry name" value="BPD_transp_1"/>
    <property type="match status" value="1"/>
</dbReference>
<evidence type="ECO:0000259" key="12">
    <source>
        <dbReference type="PROSITE" id="PS50928"/>
    </source>
</evidence>
<keyword evidence="8 11" id="KW-1133">Transmembrane helix</keyword>
<name>F4LQA9_TREBD</name>
<dbReference type="EMBL" id="CP002696">
    <property type="protein sequence ID" value="AEE16130.1"/>
    <property type="molecule type" value="Genomic_DNA"/>
</dbReference>
<protein>
    <recommendedName>
        <fullName evidence="10">Maltose/maltodextrin transport system permease protein MalG</fullName>
    </recommendedName>
</protein>
<dbReference type="SUPFAM" id="SSF161098">
    <property type="entry name" value="MetI-like"/>
    <property type="match status" value="1"/>
</dbReference>
<keyword evidence="5" id="KW-1003">Cell membrane</keyword>
<dbReference type="PROSITE" id="PS50928">
    <property type="entry name" value="ABC_TM1"/>
    <property type="match status" value="1"/>
</dbReference>
<sequence length="305" mass="34003">MRSDTSVTRRKTSGGYAKNKMVATIIHIVLILTAFMVLYPIAFTIGAAFTKSNSLAATSIVPWPKEPSLYQFQRLLTPSDQIVPGTTNIRGTNYLVWYRNTLKIAVMNTILTVIVCSTAGYIFSRFKFPLRKPMMASMVVLQMFPSFIGMIATYVILWRINGLNTHWGLVLVYATGSIPMNSWLMKGYFDTVSKNIEEAARVDGATPFVTYTRIILPSVRPMIMFLTLMSFTGPWMDFIFPRLVLRSDDKKTLAVGLFELINGRANDNFTMFAAGALLVAIPFAILFLAGQNVMLQSLAGDGVKE</sequence>
<organism evidence="13 14">
    <name type="scientific">Treponema brennaborense (strain DSM 12168 / CIP 105900 / DD5/3)</name>
    <dbReference type="NCBI Taxonomy" id="906968"/>
    <lineage>
        <taxon>Bacteria</taxon>
        <taxon>Pseudomonadati</taxon>
        <taxon>Spirochaetota</taxon>
        <taxon>Spirochaetia</taxon>
        <taxon>Spirochaetales</taxon>
        <taxon>Treponemataceae</taxon>
        <taxon>Treponema</taxon>
    </lineage>
</organism>
<accession>F4LQA9</accession>
<evidence type="ECO:0000256" key="7">
    <source>
        <dbReference type="ARBA" id="ARBA00022692"/>
    </source>
</evidence>
<keyword evidence="6" id="KW-0762">Sugar transport</keyword>
<dbReference type="eggNOG" id="COG3833">
    <property type="taxonomic scope" value="Bacteria"/>
</dbReference>
<dbReference type="InterPro" id="IPR035906">
    <property type="entry name" value="MetI-like_sf"/>
</dbReference>
<dbReference type="PANTHER" id="PTHR32243">
    <property type="entry name" value="MALTOSE TRANSPORT SYSTEM PERMEASE-RELATED"/>
    <property type="match status" value="1"/>
</dbReference>
<comment type="similarity">
    <text evidence="3">Belongs to the binding-protein-dependent transport system permease family. MalFG subfamily.</text>
</comment>